<evidence type="ECO:0000256" key="7">
    <source>
        <dbReference type="ARBA" id="ARBA00023306"/>
    </source>
</evidence>
<keyword evidence="4" id="KW-0498">Mitosis</keyword>
<dbReference type="InterPro" id="IPR019440">
    <property type="entry name" value="MAU2"/>
</dbReference>
<name>A0A642V498_9ASCO</name>
<dbReference type="EMBL" id="SWFS01000209">
    <property type="protein sequence ID" value="KAA8914103.1"/>
    <property type="molecule type" value="Genomic_DNA"/>
</dbReference>
<reference evidence="8" key="1">
    <citation type="journal article" date="2019" name="G3 (Bethesda)">
        <title>Genome Assemblies of Two Rare Opportunistic Yeast Pathogens: Diutina rugosa (syn. Candida rugosa) and Trichomonascus ciferrii (syn. Candida ciferrii).</title>
        <authorList>
            <person name="Mixao V."/>
            <person name="Saus E."/>
            <person name="Hansen A.P."/>
            <person name="Lass-Florl C."/>
            <person name="Gabaldon T."/>
        </authorList>
    </citation>
    <scope>NUCLEOTIDE SEQUENCE</scope>
    <source>
        <strain evidence="8">CBS 4856</strain>
    </source>
</reference>
<dbReference type="Proteomes" id="UP000761534">
    <property type="component" value="Unassembled WGS sequence"/>
</dbReference>
<dbReference type="GO" id="GO:0051301">
    <property type="term" value="P:cell division"/>
    <property type="evidence" value="ECO:0007669"/>
    <property type="project" value="UniProtKB-KW"/>
</dbReference>
<dbReference type="GO" id="GO:0007064">
    <property type="term" value="P:mitotic sister chromatid cohesion"/>
    <property type="evidence" value="ECO:0007669"/>
    <property type="project" value="InterPro"/>
</dbReference>
<keyword evidence="3" id="KW-0132">Cell division</keyword>
<dbReference type="Pfam" id="PF10345">
    <property type="entry name" value="Cohesin_load"/>
    <property type="match status" value="2"/>
</dbReference>
<keyword evidence="9" id="KW-1185">Reference proteome</keyword>
<evidence type="ECO:0000256" key="4">
    <source>
        <dbReference type="ARBA" id="ARBA00022776"/>
    </source>
</evidence>
<dbReference type="AlphaFoldDB" id="A0A642V498"/>
<keyword evidence="6" id="KW-0539">Nucleus</keyword>
<gene>
    <name evidence="8" type="ORF">TRICI_003000</name>
</gene>
<evidence type="ECO:0000313" key="9">
    <source>
        <dbReference type="Proteomes" id="UP000761534"/>
    </source>
</evidence>
<evidence type="ECO:0000313" key="8">
    <source>
        <dbReference type="EMBL" id="KAA8914103.1"/>
    </source>
</evidence>
<protein>
    <submittedName>
        <fullName evidence="8">Uncharacterized protein</fullName>
    </submittedName>
</protein>
<accession>A0A642V498</accession>
<evidence type="ECO:0000256" key="3">
    <source>
        <dbReference type="ARBA" id="ARBA00022618"/>
    </source>
</evidence>
<dbReference type="GO" id="GO:0007059">
    <property type="term" value="P:chromosome segregation"/>
    <property type="evidence" value="ECO:0007669"/>
    <property type="project" value="UniProtKB-KW"/>
</dbReference>
<comment type="subcellular location">
    <subcellularLocation>
        <location evidence="1">Nucleus</location>
    </subcellularLocation>
</comment>
<evidence type="ECO:0000256" key="1">
    <source>
        <dbReference type="ARBA" id="ARBA00004123"/>
    </source>
</evidence>
<organism evidence="8 9">
    <name type="scientific">Trichomonascus ciferrii</name>
    <dbReference type="NCBI Taxonomy" id="44093"/>
    <lineage>
        <taxon>Eukaryota</taxon>
        <taxon>Fungi</taxon>
        <taxon>Dikarya</taxon>
        <taxon>Ascomycota</taxon>
        <taxon>Saccharomycotina</taxon>
        <taxon>Dipodascomycetes</taxon>
        <taxon>Dipodascales</taxon>
        <taxon>Trichomonascaceae</taxon>
        <taxon>Trichomonascus</taxon>
        <taxon>Trichomonascus ciferrii complex</taxon>
    </lineage>
</organism>
<evidence type="ECO:0000256" key="6">
    <source>
        <dbReference type="ARBA" id="ARBA00023242"/>
    </source>
</evidence>
<keyword evidence="7" id="KW-0131">Cell cycle</keyword>
<dbReference type="VEuPathDB" id="FungiDB:TRICI_003000"/>
<evidence type="ECO:0000256" key="5">
    <source>
        <dbReference type="ARBA" id="ARBA00022829"/>
    </source>
</evidence>
<keyword evidence="5" id="KW-0159">Chromosome partition</keyword>
<evidence type="ECO:0000256" key="2">
    <source>
        <dbReference type="ARBA" id="ARBA00008585"/>
    </source>
</evidence>
<comment type="similarity">
    <text evidence="2">Belongs to the SCC4/mau-2 family.</text>
</comment>
<dbReference type="GO" id="GO:0005634">
    <property type="term" value="C:nucleus"/>
    <property type="evidence" value="ECO:0007669"/>
    <property type="project" value="UniProtKB-SubCell"/>
</dbReference>
<dbReference type="PANTHER" id="PTHR21394">
    <property type="entry name" value="MAU2 CHROMATID COHESION FACTOR HOMOLOG"/>
    <property type="match status" value="1"/>
</dbReference>
<comment type="caution">
    <text evidence="8">The sequence shown here is derived from an EMBL/GenBank/DDBJ whole genome shotgun (WGS) entry which is preliminary data.</text>
</comment>
<sequence length="546" mass="60231">MFEQDEENGERLVLQWSAEEFLKAAKRSNDETVSRGLITNAVRCLDRVLRASELTGIKVRVDTAIRLAEVLLDETTSYDYCIDVIGQGQVLAGSGRYHAEGIQLGFLEARVMIKQGRVSQGVQKLDKLIRAAGPFDSPDLQLVLGMKACRALVTRVDDPEAGPLNGVAQGFDRLRKGDLDSATAYFDGVLANSTRQGCDVMASLGLVLVGLKRMDSFDTLKNAIGQLDRCRSAYPNTDVVYLQGPIRVSWLSIPEVDWWIKLSFAIGLMHNNANDPANTLEQSMQILRGLVAELSQTLIPRDLRRASLLTTTLAAACNYHLACLASLNSWQQFEATLHAYTPYLEACPLTLTYLRTALAHAKNNFEAAARGYNDIINATGEETEMHLLAAIGLIFILNNDTDSRDLRERYDGPCSTHPCQNIRMLWMLVTLLHWDPTTTRTVEGTAVSNQNDYAKAILSLAGRTQSSQLLMFITVACAPFLDSWNEISQLANHGFTLASYTNSIQWKYAANLLILTSSQNLGSVSQQLLQASSSIESQAWNALSNT</sequence>
<proteinExistence type="inferred from homology"/>